<evidence type="ECO:0000259" key="8">
    <source>
        <dbReference type="SMART" id="SM00062"/>
    </source>
</evidence>
<dbReference type="Pfam" id="PF09084">
    <property type="entry name" value="NMT1"/>
    <property type="match status" value="1"/>
</dbReference>
<comment type="subcellular location">
    <subcellularLocation>
        <location evidence="1">Periplasm</location>
    </subcellularLocation>
</comment>
<keyword evidence="3" id="KW-0813">Transport</keyword>
<evidence type="ECO:0000313" key="10">
    <source>
        <dbReference type="Proteomes" id="UP000306628"/>
    </source>
</evidence>
<evidence type="ECO:0000256" key="5">
    <source>
        <dbReference type="ARBA" id="ARBA00055538"/>
    </source>
</evidence>
<keyword evidence="10" id="KW-1185">Reference proteome</keyword>
<dbReference type="SUPFAM" id="SSF53850">
    <property type="entry name" value="Periplasmic binding protein-like II"/>
    <property type="match status" value="1"/>
</dbReference>
<keyword evidence="4 7" id="KW-0732">Signal</keyword>
<evidence type="ECO:0000256" key="1">
    <source>
        <dbReference type="ARBA" id="ARBA00004418"/>
    </source>
</evidence>
<organism evidence="9 10">
    <name type="scientific">Nonomuraea zeae</name>
    <dbReference type="NCBI Taxonomy" id="1642303"/>
    <lineage>
        <taxon>Bacteria</taxon>
        <taxon>Bacillati</taxon>
        <taxon>Actinomycetota</taxon>
        <taxon>Actinomycetes</taxon>
        <taxon>Streptosporangiales</taxon>
        <taxon>Streptosporangiaceae</taxon>
        <taxon>Nonomuraea</taxon>
    </lineage>
</organism>
<dbReference type="PANTHER" id="PTHR30024:SF21">
    <property type="entry name" value="ABC TRANSPORTER SUBSTRATE-BINDING PROTEIN"/>
    <property type="match status" value="1"/>
</dbReference>
<dbReference type="RefSeq" id="WP_138689706.1">
    <property type="nucleotide sequence ID" value="NZ_JBHSAZ010000089.1"/>
</dbReference>
<comment type="function">
    <text evidence="5">Part of a binding-protein-dependent transport system for aliphatic sulfonates. Putative binding protein.</text>
</comment>
<evidence type="ECO:0000313" key="9">
    <source>
        <dbReference type="EMBL" id="TMR36084.1"/>
    </source>
</evidence>
<accession>A0A5S4GUD1</accession>
<name>A0A5S4GUD1_9ACTN</name>
<evidence type="ECO:0000256" key="2">
    <source>
        <dbReference type="ARBA" id="ARBA00010742"/>
    </source>
</evidence>
<gene>
    <name evidence="9" type="ORF">ETD85_11835</name>
</gene>
<dbReference type="NCBIfam" id="TIGR01728">
    <property type="entry name" value="SsuA_fam"/>
    <property type="match status" value="1"/>
</dbReference>
<dbReference type="PANTHER" id="PTHR30024">
    <property type="entry name" value="ALIPHATIC SULFONATES-BINDING PROTEIN-RELATED"/>
    <property type="match status" value="1"/>
</dbReference>
<comment type="caution">
    <text evidence="9">The sequence shown here is derived from an EMBL/GenBank/DDBJ whole genome shotgun (WGS) entry which is preliminary data.</text>
</comment>
<proteinExistence type="inferred from homology"/>
<dbReference type="Gene3D" id="3.40.190.10">
    <property type="entry name" value="Periplasmic binding protein-like II"/>
    <property type="match status" value="2"/>
</dbReference>
<evidence type="ECO:0000256" key="4">
    <source>
        <dbReference type="ARBA" id="ARBA00022729"/>
    </source>
</evidence>
<evidence type="ECO:0000256" key="6">
    <source>
        <dbReference type="ARBA" id="ARBA00070228"/>
    </source>
</evidence>
<protein>
    <recommendedName>
        <fullName evidence="6">Putative aliphatic sulfonates-binding protein</fullName>
    </recommendedName>
</protein>
<feature type="signal peptide" evidence="7">
    <location>
        <begin position="1"/>
        <end position="29"/>
    </location>
</feature>
<evidence type="ECO:0000256" key="7">
    <source>
        <dbReference type="SAM" id="SignalP"/>
    </source>
</evidence>
<feature type="chain" id="PRO_5038642468" description="Putative aliphatic sulfonates-binding protein" evidence="7">
    <location>
        <begin position="30"/>
        <end position="334"/>
    </location>
</feature>
<dbReference type="InterPro" id="IPR001638">
    <property type="entry name" value="Solute-binding_3/MltF_N"/>
</dbReference>
<reference evidence="9 10" key="1">
    <citation type="submission" date="2019-05" db="EMBL/GenBank/DDBJ databases">
        <title>Draft genome sequence of Nonomuraea zeae DSM 100528.</title>
        <authorList>
            <person name="Saricaoglu S."/>
            <person name="Isik K."/>
        </authorList>
    </citation>
    <scope>NUCLEOTIDE SEQUENCE [LARGE SCALE GENOMIC DNA]</scope>
    <source>
        <strain evidence="9 10">DSM 100528</strain>
    </source>
</reference>
<dbReference type="AlphaFoldDB" id="A0A5S4GUD1"/>
<dbReference type="FunFam" id="3.40.190.10:FF:000050">
    <property type="entry name" value="Sulfonate ABC transporter substrate-binding protein"/>
    <property type="match status" value="1"/>
</dbReference>
<dbReference type="OrthoDB" id="7374754at2"/>
<dbReference type="GO" id="GO:0016020">
    <property type="term" value="C:membrane"/>
    <property type="evidence" value="ECO:0007669"/>
    <property type="project" value="InterPro"/>
</dbReference>
<dbReference type="InterPro" id="IPR010067">
    <property type="entry name" value="ABC_SsuA_sub-bd"/>
</dbReference>
<dbReference type="SMART" id="SM00062">
    <property type="entry name" value="PBPb"/>
    <property type="match status" value="1"/>
</dbReference>
<dbReference type="GO" id="GO:0042597">
    <property type="term" value="C:periplasmic space"/>
    <property type="evidence" value="ECO:0007669"/>
    <property type="project" value="UniProtKB-SubCell"/>
</dbReference>
<comment type="similarity">
    <text evidence="2">Belongs to the bacterial solute-binding protein SsuA/TauA family.</text>
</comment>
<evidence type="ECO:0000256" key="3">
    <source>
        <dbReference type="ARBA" id="ARBA00022448"/>
    </source>
</evidence>
<sequence>MTYSPTYRLSRRRALLAALLLAGTITGCAEGESGAATPASAQLRLDYAYYNPLSLVIRRQHWLEDDLKGTKVTWVLSAGSNKANENLRGETIDIGSTAGAAALQARANGTPIKTIGVYTKPEWAALVVAKDSPISKVAQLKGKKVAATKGTDPYFFLLQSLEAAGLSGTDVEVVNLQHADGKTALERGDVDAWAGLDPLMAQTQVDSGAKLIYRNPDFNSFGFLNAREGFLAEHPDLARKVLDAYEKARAWIVAHPDEAVQLLASEAKLSPEVATVVLKERTEVEISPVPGPAQRAVLERILPTLVRESQVRSEAEARTALDSLFAPDYASKAS</sequence>
<dbReference type="InterPro" id="IPR015168">
    <property type="entry name" value="SsuA/THI5"/>
</dbReference>
<dbReference type="GO" id="GO:0042626">
    <property type="term" value="F:ATPase-coupled transmembrane transporter activity"/>
    <property type="evidence" value="ECO:0007669"/>
    <property type="project" value="InterPro"/>
</dbReference>
<dbReference type="Proteomes" id="UP000306628">
    <property type="component" value="Unassembled WGS sequence"/>
</dbReference>
<feature type="domain" description="Solute-binding protein family 3/N-terminal" evidence="8">
    <location>
        <begin position="42"/>
        <end position="255"/>
    </location>
</feature>
<dbReference type="EMBL" id="VCKX01000027">
    <property type="protein sequence ID" value="TMR36084.1"/>
    <property type="molecule type" value="Genomic_DNA"/>
</dbReference>